<dbReference type="InterPro" id="IPR051720">
    <property type="entry name" value="rRNA_MeTrfase/Polyamine_Synth"/>
</dbReference>
<dbReference type="PROSITE" id="PS00092">
    <property type="entry name" value="N6_MTASE"/>
    <property type="match status" value="1"/>
</dbReference>
<dbReference type="InterPro" id="IPR029063">
    <property type="entry name" value="SAM-dependent_MTases_sf"/>
</dbReference>
<dbReference type="PANTHER" id="PTHR23290:SF0">
    <property type="entry name" value="RRNA N6-ADENOSINE-METHYLTRANSFERASE METTL5"/>
    <property type="match status" value="1"/>
</dbReference>
<dbReference type="AlphaFoldDB" id="A0A5K3FIW6"/>
<dbReference type="WBParaSite" id="MCU_008184-RA">
    <property type="protein sequence ID" value="MCU_008184-RA"/>
    <property type="gene ID" value="MCU_008184"/>
</dbReference>
<dbReference type="GO" id="GO:0008988">
    <property type="term" value="F:rRNA (adenine-N6-)-methyltransferase activity"/>
    <property type="evidence" value="ECO:0007669"/>
    <property type="project" value="TreeGrafter"/>
</dbReference>
<dbReference type="Gene3D" id="3.40.50.150">
    <property type="entry name" value="Vaccinia Virus protein VP39"/>
    <property type="match status" value="1"/>
</dbReference>
<organism evidence="1">
    <name type="scientific">Mesocestoides corti</name>
    <name type="common">Flatworm</name>
    <dbReference type="NCBI Taxonomy" id="53468"/>
    <lineage>
        <taxon>Eukaryota</taxon>
        <taxon>Metazoa</taxon>
        <taxon>Spiralia</taxon>
        <taxon>Lophotrochozoa</taxon>
        <taxon>Platyhelminthes</taxon>
        <taxon>Cestoda</taxon>
        <taxon>Eucestoda</taxon>
        <taxon>Cyclophyllidea</taxon>
        <taxon>Mesocestoididae</taxon>
        <taxon>Mesocestoides</taxon>
    </lineage>
</organism>
<name>A0A5K3FIW6_MESCO</name>
<sequence>MSLSVISKKKLYMKLQCLESFSNPKQHLEQYPTSSQVAGDILFDMQTRHDALNKKTVADLGCGAGMLTLGAHLLGASFVVGFDIDRDAIADSQKNLESNFPLESAATVDLVLCDVTKLTHVNTKPFDTVILNPPFGANDRSRGIDVEFLKVALGLSRNHVYSLHKTTTRKHIMKTIQELGAMCEVVAELRFDIPRMYKKHRQLSKDIAVDFFHSWFERSNT</sequence>
<evidence type="ECO:0000313" key="1">
    <source>
        <dbReference type="WBParaSite" id="MCU_008184-RA"/>
    </source>
</evidence>
<protein>
    <submittedName>
        <fullName evidence="1">MTS domain-containing protein</fullName>
    </submittedName>
</protein>
<reference evidence="1" key="1">
    <citation type="submission" date="2019-11" db="UniProtKB">
        <authorList>
            <consortium name="WormBaseParasite"/>
        </authorList>
    </citation>
    <scope>IDENTIFICATION</scope>
</reference>
<dbReference type="Pfam" id="PF06325">
    <property type="entry name" value="PrmA"/>
    <property type="match status" value="1"/>
</dbReference>
<dbReference type="PANTHER" id="PTHR23290">
    <property type="entry name" value="RRNA N6-ADENOSINE-METHYLTRANSFERASE METTL5"/>
    <property type="match status" value="1"/>
</dbReference>
<dbReference type="GO" id="GO:0003676">
    <property type="term" value="F:nucleic acid binding"/>
    <property type="evidence" value="ECO:0007669"/>
    <property type="project" value="InterPro"/>
</dbReference>
<accession>A0A5K3FIW6</accession>
<dbReference type="SUPFAM" id="SSF53335">
    <property type="entry name" value="S-adenosyl-L-methionine-dependent methyltransferases"/>
    <property type="match status" value="1"/>
</dbReference>
<dbReference type="CDD" id="cd02440">
    <property type="entry name" value="AdoMet_MTases"/>
    <property type="match status" value="1"/>
</dbReference>
<dbReference type="InterPro" id="IPR002052">
    <property type="entry name" value="DNA_methylase_N6_adenine_CS"/>
</dbReference>
<proteinExistence type="predicted"/>